<dbReference type="Gene3D" id="2.60.120.970">
    <property type="match status" value="1"/>
</dbReference>
<dbReference type="Proteomes" id="UP000091820">
    <property type="component" value="Unassembled WGS sequence"/>
</dbReference>
<organism evidence="1 2">
    <name type="scientific">Glossina brevipalpis</name>
    <dbReference type="NCBI Taxonomy" id="37001"/>
    <lineage>
        <taxon>Eukaryota</taxon>
        <taxon>Metazoa</taxon>
        <taxon>Ecdysozoa</taxon>
        <taxon>Arthropoda</taxon>
        <taxon>Hexapoda</taxon>
        <taxon>Insecta</taxon>
        <taxon>Pterygota</taxon>
        <taxon>Neoptera</taxon>
        <taxon>Endopterygota</taxon>
        <taxon>Diptera</taxon>
        <taxon>Brachycera</taxon>
        <taxon>Muscomorpha</taxon>
        <taxon>Hippoboscoidea</taxon>
        <taxon>Glossinidae</taxon>
        <taxon>Glossina</taxon>
    </lineage>
</organism>
<evidence type="ECO:0000313" key="1">
    <source>
        <dbReference type="EnsemblMetazoa" id="GBRI028065-PA"/>
    </source>
</evidence>
<proteinExistence type="predicted"/>
<dbReference type="EnsemblMetazoa" id="GBRI028065-RA">
    <property type="protein sequence ID" value="GBRI028065-PA"/>
    <property type="gene ID" value="GBRI028065"/>
</dbReference>
<keyword evidence="2" id="KW-1185">Reference proteome</keyword>
<evidence type="ECO:0000313" key="2">
    <source>
        <dbReference type="Proteomes" id="UP000091820"/>
    </source>
</evidence>
<protein>
    <submittedName>
        <fullName evidence="1">Uncharacterized protein</fullName>
    </submittedName>
</protein>
<reference evidence="1" key="2">
    <citation type="submission" date="2020-05" db="UniProtKB">
        <authorList>
            <consortium name="EnsemblMetazoa"/>
        </authorList>
    </citation>
    <scope>IDENTIFICATION</scope>
    <source>
        <strain evidence="1">IAEA</strain>
    </source>
</reference>
<reference evidence="2" key="1">
    <citation type="submission" date="2014-03" db="EMBL/GenBank/DDBJ databases">
        <authorList>
            <person name="Aksoy S."/>
            <person name="Warren W."/>
            <person name="Wilson R.K."/>
        </authorList>
    </citation>
    <scope>NUCLEOTIDE SEQUENCE [LARGE SCALE GENOMIC DNA]</scope>
    <source>
        <strain evidence="2">IAEA</strain>
    </source>
</reference>
<accession>A0A1A9WQB9</accession>
<dbReference type="AlphaFoldDB" id="A0A1A9WQB9"/>
<name>A0A1A9WQB9_9MUSC</name>
<sequence length="317" mass="36198">MGLSASLLTANSLHTIYPCATSSIRTLRHLCGSKSNLAWLLIGLVWFEGPKLTNCNVIINYQYQSSSSPANNNNNNPKATITTKVGVELDYKASGILNNVYNVNTTTLTRTTNVYNTGSKNTQHVCNNYQMRTRAQRAVHLSNINLPASASKLNILWREYSFTRPKFEHNAQSDQLRLESIKQQILSKLGLTRKPNVSHPLPKQFIWDTIYRADGINSFSDFTINHHHISEHRMHDLLRVFSVFNTNLRKQQRASPILKINYDNNFNSEDVEDSEFTPKYHHYLNEMNADTNTHADEDNEDFFGSTQEIITFAEKGE</sequence>
<dbReference type="VEuPathDB" id="VectorBase:GBRI028065"/>